<name>F3YWR7_DESAF</name>
<dbReference type="Proteomes" id="UP000007844">
    <property type="component" value="Chromosome"/>
</dbReference>
<dbReference type="GO" id="GO:0016020">
    <property type="term" value="C:membrane"/>
    <property type="evidence" value="ECO:0007669"/>
    <property type="project" value="GOC"/>
</dbReference>
<dbReference type="eggNOG" id="COG3568">
    <property type="taxonomic scope" value="Bacteria"/>
</dbReference>
<dbReference type="EMBL" id="CP003221">
    <property type="protein sequence ID" value="EGJ50560.1"/>
    <property type="molecule type" value="Genomic_DNA"/>
</dbReference>
<dbReference type="KEGG" id="daf:Desaf_2233"/>
<dbReference type="Pfam" id="PF03372">
    <property type="entry name" value="Exo_endo_phos"/>
    <property type="match status" value="1"/>
</dbReference>
<dbReference type="InterPro" id="IPR051916">
    <property type="entry name" value="GPI-anchor_lipid_remodeler"/>
</dbReference>
<dbReference type="AlphaFoldDB" id="F3YWR7"/>
<keyword evidence="2" id="KW-0378">Hydrolase</keyword>
<dbReference type="InterPro" id="IPR005135">
    <property type="entry name" value="Endo/exonuclease/phosphatase"/>
</dbReference>
<protein>
    <submittedName>
        <fullName evidence="2">Endonuclease/exonuclease/phosphatase</fullName>
    </submittedName>
</protein>
<dbReference type="PANTHER" id="PTHR14859:SF15">
    <property type="entry name" value="ENDONUCLEASE_EXONUCLEASE_PHOSPHATASE DOMAIN-CONTAINING PROTEIN"/>
    <property type="match status" value="1"/>
</dbReference>
<dbReference type="InterPro" id="IPR036691">
    <property type="entry name" value="Endo/exonu/phosph_ase_sf"/>
</dbReference>
<keyword evidence="3" id="KW-1185">Reference proteome</keyword>
<reference evidence="2 3" key="1">
    <citation type="journal article" date="2011" name="J. Bacteriol.">
        <title>Genome sequence of the mercury-methylating and pleomorphic Desulfovibrio africanus Strain Walvis Bay.</title>
        <authorList>
            <person name="Brown S.D."/>
            <person name="Wall J.D."/>
            <person name="Kucken A.M."/>
            <person name="Gilmour C.C."/>
            <person name="Podar M."/>
            <person name="Brandt C.C."/>
            <person name="Teshima H."/>
            <person name="Detter J.C."/>
            <person name="Han C.S."/>
            <person name="Land M.L."/>
            <person name="Lucas S."/>
            <person name="Han J."/>
            <person name="Pennacchio L."/>
            <person name="Nolan M."/>
            <person name="Pitluck S."/>
            <person name="Woyke T."/>
            <person name="Goodwin L."/>
            <person name="Palumbo A.V."/>
            <person name="Elias D.A."/>
        </authorList>
    </citation>
    <scope>NUCLEOTIDE SEQUENCE [LARGE SCALE GENOMIC DNA]</scope>
    <source>
        <strain evidence="2 3">Walvis Bay</strain>
    </source>
</reference>
<gene>
    <name evidence="2" type="ORF">Desaf_2233</name>
</gene>
<dbReference type="PANTHER" id="PTHR14859">
    <property type="entry name" value="CALCOFLUOR WHITE HYPERSENSITIVE PROTEIN PRECURSOR"/>
    <property type="match status" value="1"/>
</dbReference>
<dbReference type="GO" id="GO:0006506">
    <property type="term" value="P:GPI anchor biosynthetic process"/>
    <property type="evidence" value="ECO:0007669"/>
    <property type="project" value="TreeGrafter"/>
</dbReference>
<feature type="domain" description="Endonuclease/exonuclease/phosphatase" evidence="1">
    <location>
        <begin position="31"/>
        <end position="226"/>
    </location>
</feature>
<dbReference type="Gene3D" id="3.60.10.10">
    <property type="entry name" value="Endonuclease/exonuclease/phosphatase"/>
    <property type="match status" value="1"/>
</dbReference>
<sequence length="236" mass="26233">MDETGAQRRLTAATYNIHAWVGTDGQWNPSRVLEIMHALDVDILALQEVDFLWSEGATAEEVLCREMGCQVLPGPTMVRGTSRYGNMLLTRLPVLSYDQRDLAVDGREPRCCIDALLDADGTSVRVLATHLGLKRNERICQVRSLLAALDEDGEYPTILLGDFNFWMPLFGASARLTHRVKASPLTRTFPANRPLLALDRIYLSDGMRFGRVGSLDTPATRLASDHLPLRAEIILS</sequence>
<dbReference type="SUPFAM" id="SSF56219">
    <property type="entry name" value="DNase I-like"/>
    <property type="match status" value="1"/>
</dbReference>
<evidence type="ECO:0000259" key="1">
    <source>
        <dbReference type="Pfam" id="PF03372"/>
    </source>
</evidence>
<organism evidence="2 3">
    <name type="scientific">Desulfocurvibacter africanus subsp. africanus str. Walvis Bay</name>
    <dbReference type="NCBI Taxonomy" id="690850"/>
    <lineage>
        <taxon>Bacteria</taxon>
        <taxon>Pseudomonadati</taxon>
        <taxon>Thermodesulfobacteriota</taxon>
        <taxon>Desulfovibrionia</taxon>
        <taxon>Desulfovibrionales</taxon>
        <taxon>Desulfovibrionaceae</taxon>
        <taxon>Desulfocurvibacter</taxon>
    </lineage>
</organism>
<keyword evidence="2" id="KW-0255">Endonuclease</keyword>
<proteinExistence type="predicted"/>
<dbReference type="GO" id="GO:0004519">
    <property type="term" value="F:endonuclease activity"/>
    <property type="evidence" value="ECO:0007669"/>
    <property type="project" value="UniProtKB-KW"/>
</dbReference>
<keyword evidence="2" id="KW-0269">Exonuclease</keyword>
<evidence type="ECO:0000313" key="2">
    <source>
        <dbReference type="EMBL" id="EGJ50560.1"/>
    </source>
</evidence>
<evidence type="ECO:0000313" key="3">
    <source>
        <dbReference type="Proteomes" id="UP000007844"/>
    </source>
</evidence>
<dbReference type="RefSeq" id="WP_014260276.1">
    <property type="nucleotide sequence ID" value="NC_016629.1"/>
</dbReference>
<keyword evidence="2" id="KW-0540">Nuclease</keyword>
<dbReference type="HOGENOM" id="CLU_060500_3_0_7"/>
<dbReference type="STRING" id="690850.Desaf_2233"/>
<dbReference type="GO" id="GO:0004527">
    <property type="term" value="F:exonuclease activity"/>
    <property type="evidence" value="ECO:0007669"/>
    <property type="project" value="UniProtKB-KW"/>
</dbReference>
<accession>F3YWR7</accession>